<evidence type="ECO:0000313" key="1">
    <source>
        <dbReference type="EMBL" id="RZC33164.1"/>
    </source>
</evidence>
<dbReference type="EMBL" id="QDEB01091435">
    <property type="protein sequence ID" value="RZC33164.1"/>
    <property type="molecule type" value="Genomic_DNA"/>
</dbReference>
<feature type="non-terminal residue" evidence="1">
    <location>
        <position position="44"/>
    </location>
</feature>
<sequence length="44" mass="5415">MFYLTEQKAFMTESYFRNGYKINNEWSYSLQDCLKEFPIQCPHI</sequence>
<organism evidence="1 2">
    <name type="scientific">Asbolus verrucosus</name>
    <name type="common">Desert ironclad beetle</name>
    <dbReference type="NCBI Taxonomy" id="1661398"/>
    <lineage>
        <taxon>Eukaryota</taxon>
        <taxon>Metazoa</taxon>
        <taxon>Ecdysozoa</taxon>
        <taxon>Arthropoda</taxon>
        <taxon>Hexapoda</taxon>
        <taxon>Insecta</taxon>
        <taxon>Pterygota</taxon>
        <taxon>Neoptera</taxon>
        <taxon>Endopterygota</taxon>
        <taxon>Coleoptera</taxon>
        <taxon>Polyphaga</taxon>
        <taxon>Cucujiformia</taxon>
        <taxon>Tenebrionidae</taxon>
        <taxon>Pimeliinae</taxon>
        <taxon>Asbolus</taxon>
    </lineage>
</organism>
<reference evidence="1 2" key="1">
    <citation type="submission" date="2017-03" db="EMBL/GenBank/DDBJ databases">
        <title>Genome of the blue death feigning beetle - Asbolus verrucosus.</title>
        <authorList>
            <person name="Rider S.D."/>
        </authorList>
    </citation>
    <scope>NUCLEOTIDE SEQUENCE [LARGE SCALE GENOMIC DNA]</scope>
    <source>
        <strain evidence="1">Butters</strain>
        <tissue evidence="1">Head and leg muscle</tissue>
    </source>
</reference>
<name>A0A482VKH1_ASBVE</name>
<protein>
    <submittedName>
        <fullName evidence="1">Uncharacterized protein</fullName>
    </submittedName>
</protein>
<gene>
    <name evidence="1" type="ORF">BDFB_013578</name>
</gene>
<dbReference type="AlphaFoldDB" id="A0A482VKH1"/>
<dbReference type="Proteomes" id="UP000292052">
    <property type="component" value="Unassembled WGS sequence"/>
</dbReference>
<evidence type="ECO:0000313" key="2">
    <source>
        <dbReference type="Proteomes" id="UP000292052"/>
    </source>
</evidence>
<proteinExistence type="predicted"/>
<comment type="caution">
    <text evidence="1">The sequence shown here is derived from an EMBL/GenBank/DDBJ whole genome shotgun (WGS) entry which is preliminary data.</text>
</comment>
<accession>A0A482VKH1</accession>
<keyword evidence="2" id="KW-1185">Reference proteome</keyword>